<gene>
    <name evidence="7" type="ORF">FEM48_Zijuj07G0009000</name>
</gene>
<feature type="domain" description="C3H1-type" evidence="6">
    <location>
        <begin position="156"/>
        <end position="183"/>
    </location>
</feature>
<dbReference type="InterPro" id="IPR052650">
    <property type="entry name" value="Zinc_finger_CCCH"/>
</dbReference>
<feature type="compositionally biased region" description="Polar residues" evidence="5">
    <location>
        <begin position="126"/>
        <end position="142"/>
    </location>
</feature>
<keyword evidence="1 4" id="KW-0479">Metal-binding</keyword>
<keyword evidence="3 4" id="KW-0862">Zinc</keyword>
<feature type="region of interest" description="Disordered" evidence="5">
    <location>
        <begin position="240"/>
        <end position="281"/>
    </location>
</feature>
<dbReference type="EMBL" id="JAEACU010000007">
    <property type="protein sequence ID" value="KAH7521209.1"/>
    <property type="molecule type" value="Genomic_DNA"/>
</dbReference>
<evidence type="ECO:0000256" key="5">
    <source>
        <dbReference type="SAM" id="MobiDB-lite"/>
    </source>
</evidence>
<evidence type="ECO:0000256" key="4">
    <source>
        <dbReference type="PROSITE-ProRule" id="PRU00723"/>
    </source>
</evidence>
<feature type="compositionally biased region" description="Acidic residues" evidence="5">
    <location>
        <begin position="734"/>
        <end position="743"/>
    </location>
</feature>
<feature type="zinc finger region" description="C3H1-type" evidence="4">
    <location>
        <begin position="279"/>
        <end position="306"/>
    </location>
</feature>
<dbReference type="InterPro" id="IPR036855">
    <property type="entry name" value="Znf_CCCH_sf"/>
</dbReference>
<comment type="caution">
    <text evidence="7">The sequence shown here is derived from an EMBL/GenBank/DDBJ whole genome shotgun (WGS) entry which is preliminary data.</text>
</comment>
<feature type="compositionally biased region" description="Basic and acidic residues" evidence="5">
    <location>
        <begin position="678"/>
        <end position="691"/>
    </location>
</feature>
<dbReference type="Gene3D" id="3.30.1370.210">
    <property type="match status" value="1"/>
</dbReference>
<evidence type="ECO:0000313" key="8">
    <source>
        <dbReference type="Proteomes" id="UP000813462"/>
    </source>
</evidence>
<dbReference type="SUPFAM" id="SSF90229">
    <property type="entry name" value="CCCH zinc finger"/>
    <property type="match status" value="2"/>
</dbReference>
<evidence type="ECO:0000256" key="3">
    <source>
        <dbReference type="ARBA" id="ARBA00022833"/>
    </source>
</evidence>
<dbReference type="InterPro" id="IPR057031">
    <property type="entry name" value="SFR19-like_C"/>
</dbReference>
<dbReference type="PROSITE" id="PS50103">
    <property type="entry name" value="ZF_C3H1"/>
    <property type="match status" value="3"/>
</dbReference>
<proteinExistence type="predicted"/>
<evidence type="ECO:0000256" key="1">
    <source>
        <dbReference type="ARBA" id="ARBA00022723"/>
    </source>
</evidence>
<dbReference type="GO" id="GO:0008270">
    <property type="term" value="F:zinc ion binding"/>
    <property type="evidence" value="ECO:0007669"/>
    <property type="project" value="UniProtKB-KW"/>
</dbReference>
<dbReference type="AlphaFoldDB" id="A0A978V1H6"/>
<feature type="compositionally biased region" description="Polar residues" evidence="5">
    <location>
        <begin position="657"/>
        <end position="675"/>
    </location>
</feature>
<feature type="region of interest" description="Disordered" evidence="5">
    <location>
        <begin position="1"/>
        <end position="158"/>
    </location>
</feature>
<accession>A0A978V1H6</accession>
<dbReference type="InterPro" id="IPR000571">
    <property type="entry name" value="Znf_CCCH"/>
</dbReference>
<dbReference type="PANTHER" id="PTHR36886">
    <property type="entry name" value="PROTEIN FRIGIDA-ESSENTIAL 1"/>
    <property type="match status" value="1"/>
</dbReference>
<feature type="compositionally biased region" description="Basic and acidic residues" evidence="5">
    <location>
        <begin position="748"/>
        <end position="785"/>
    </location>
</feature>
<evidence type="ECO:0000313" key="7">
    <source>
        <dbReference type="EMBL" id="KAH7521209.1"/>
    </source>
</evidence>
<feature type="compositionally biased region" description="Basic and acidic residues" evidence="5">
    <location>
        <begin position="204"/>
        <end position="213"/>
    </location>
</feature>
<organism evidence="7 8">
    <name type="scientific">Ziziphus jujuba var. spinosa</name>
    <dbReference type="NCBI Taxonomy" id="714518"/>
    <lineage>
        <taxon>Eukaryota</taxon>
        <taxon>Viridiplantae</taxon>
        <taxon>Streptophyta</taxon>
        <taxon>Embryophyta</taxon>
        <taxon>Tracheophyta</taxon>
        <taxon>Spermatophyta</taxon>
        <taxon>Magnoliopsida</taxon>
        <taxon>eudicotyledons</taxon>
        <taxon>Gunneridae</taxon>
        <taxon>Pentapetalae</taxon>
        <taxon>rosids</taxon>
        <taxon>fabids</taxon>
        <taxon>Rosales</taxon>
        <taxon>Rhamnaceae</taxon>
        <taxon>Paliureae</taxon>
        <taxon>Ziziphus</taxon>
    </lineage>
</organism>
<feature type="zinc finger region" description="C3H1-type" evidence="4">
    <location>
        <begin position="215"/>
        <end position="243"/>
    </location>
</feature>
<evidence type="ECO:0000259" key="6">
    <source>
        <dbReference type="PROSITE" id="PS50103"/>
    </source>
</evidence>
<feature type="region of interest" description="Disordered" evidence="5">
    <location>
        <begin position="657"/>
        <end position="785"/>
    </location>
</feature>
<feature type="domain" description="C3H1-type" evidence="6">
    <location>
        <begin position="279"/>
        <end position="306"/>
    </location>
</feature>
<feature type="compositionally biased region" description="Polar residues" evidence="5">
    <location>
        <begin position="369"/>
        <end position="378"/>
    </location>
</feature>
<name>A0A978V1H6_ZIZJJ</name>
<dbReference type="Pfam" id="PF23030">
    <property type="entry name" value="SCAF11-like_C"/>
    <property type="match status" value="1"/>
</dbReference>
<dbReference type="Gene3D" id="2.30.30.1190">
    <property type="match status" value="1"/>
</dbReference>
<dbReference type="Proteomes" id="UP000813462">
    <property type="component" value="Unassembled WGS sequence"/>
</dbReference>
<feature type="compositionally biased region" description="Basic and acidic residues" evidence="5">
    <location>
        <begin position="250"/>
        <end position="281"/>
    </location>
</feature>
<dbReference type="Pfam" id="PF14608">
    <property type="entry name" value="zf-CCCH_2"/>
    <property type="match status" value="3"/>
</dbReference>
<feature type="compositionally biased region" description="Basic and acidic residues" evidence="5">
    <location>
        <begin position="87"/>
        <end position="110"/>
    </location>
</feature>
<evidence type="ECO:0000256" key="2">
    <source>
        <dbReference type="ARBA" id="ARBA00022771"/>
    </source>
</evidence>
<sequence length="913" mass="101299">MSGSGRKRSSKWDLREERDDINLQDDGWPGKAGRPFRNRDSGHGWHSPELARSNGSKRSGLEISDMRSKHDSGFLSREPFPGSRSSHRNENTDKDSNRYIEESMAWDRDGSYGTRMSPGLEEWRQQNHSQSPKSGRSRSMSRWESGFPERSRSRPGMSAQLCKDFVAGRCRRGSHCQFLHQGTQDYEDNWDSRQRKSGSSKYSTSRDARDHSLRSGRSTSCTDFVKGRCRRGASCRFEHHGATDGFNKGSAEDVSRESENDRRKGDTSIEQGVDREPRRSNDIPCKFFAAGNCRNGKYCRFSHHIQTSASPNGKSHHDKWGPANKLDDVDQVWDGPKWSNSVVPDAAMFSEDKNGIIGAQEARSTWSANDNRWGTSLTDENEKPTVSHEAAKINEKEALRWKADNAGTSMGFSEPKHAEKWLGDMDMSPDWNYAVQSSNYVVKEDNSHITRGSESSSRNDISLTTRVQSMTQDPFGRMHNAATIMRPMIIEKSVIQQNHDLREDGAIALPYDDKNAVGKIGSIHADTNISASILAQSFDQNGQHSSAFPLPSLNTIRQNQPVIPAETHKGILKNPQTMPLSPEVKCLVKPDFGDAKIAVANSGIPSTQKMVSGEQITQLTNLSASLAQLLANGQQLPQLYATLSTNNAVGVPSFTSAEGSVNPVSSATQPDQAIGSQKHYDPVHDKTESMRPDISNKPPGILLNPAANKSNLPDGKSERKLMNSTPSPRPGGPDGDDSCEDSEGNNKMGDEKSKKPLEENRKAQEDGPLEGIDKDGADDGKKSKDMKGTRAFKFALVEFVKELLKPTWKDGQISKDSYKIIVKKVVDKVTGTLQNANVPQTQEKIDHYLSLSKPKLTKLVQLHSSRGLRSLLWLELGNLLLIWIRPFMRDGIDKDIVPLRHCIGIINGFSCSS</sequence>
<dbReference type="SMART" id="SM00356">
    <property type="entry name" value="ZnF_C3H1"/>
    <property type="match status" value="3"/>
</dbReference>
<feature type="zinc finger region" description="C3H1-type" evidence="4">
    <location>
        <begin position="156"/>
        <end position="183"/>
    </location>
</feature>
<feature type="region of interest" description="Disordered" evidence="5">
    <location>
        <begin position="188"/>
        <end position="218"/>
    </location>
</feature>
<dbReference type="PANTHER" id="PTHR36886:SF8">
    <property type="entry name" value="ZINC FINGER CCCH DOMAIN-CONTAINING PROTEIN 38"/>
    <property type="match status" value="1"/>
</dbReference>
<protein>
    <recommendedName>
        <fullName evidence="6">C3H1-type domain-containing protein</fullName>
    </recommendedName>
</protein>
<keyword evidence="2 4" id="KW-0863">Zinc-finger</keyword>
<feature type="compositionally biased region" description="Basic and acidic residues" evidence="5">
    <location>
        <begin position="10"/>
        <end position="21"/>
    </location>
</feature>
<reference evidence="7" key="1">
    <citation type="journal article" date="2021" name="Front. Plant Sci.">
        <title>Chromosome-Scale Genome Assembly for Chinese Sour Jujube and Insights Into Its Genome Evolution and Domestication Signature.</title>
        <authorList>
            <person name="Shen L.-Y."/>
            <person name="Luo H."/>
            <person name="Wang X.-L."/>
            <person name="Wang X.-M."/>
            <person name="Qiu X.-J."/>
            <person name="Liu H."/>
            <person name="Zhou S.-S."/>
            <person name="Jia K.-H."/>
            <person name="Nie S."/>
            <person name="Bao Y.-T."/>
            <person name="Zhang R.-G."/>
            <person name="Yun Q.-Z."/>
            <person name="Chai Y.-H."/>
            <person name="Lu J.-Y."/>
            <person name="Li Y."/>
            <person name="Zhao S.-W."/>
            <person name="Mao J.-F."/>
            <person name="Jia S.-G."/>
            <person name="Mao Y.-M."/>
        </authorList>
    </citation>
    <scope>NUCLEOTIDE SEQUENCE</scope>
    <source>
        <strain evidence="7">AT0</strain>
        <tissue evidence="7">Leaf</tissue>
    </source>
</reference>
<feature type="domain" description="C3H1-type" evidence="6">
    <location>
        <begin position="215"/>
        <end position="243"/>
    </location>
</feature>
<feature type="region of interest" description="Disordered" evidence="5">
    <location>
        <begin position="369"/>
        <end position="388"/>
    </location>
</feature>